<dbReference type="InterPro" id="IPR029056">
    <property type="entry name" value="Ribokinase-like"/>
</dbReference>
<keyword evidence="3" id="KW-0547">Nucleotide-binding</keyword>
<dbReference type="STRING" id="1128970.SAMN04487935_1978"/>
<accession>A0A1G8WWV7</accession>
<dbReference type="Gene3D" id="3.40.1190.20">
    <property type="match status" value="1"/>
</dbReference>
<proteinExistence type="inferred from homology"/>
<comment type="similarity">
    <text evidence="1">Belongs to the carbohydrate kinase PfkB family.</text>
</comment>
<dbReference type="InterPro" id="IPR002173">
    <property type="entry name" value="Carboh/pur_kinase_PfkB_CS"/>
</dbReference>
<keyword evidence="4 8" id="KW-0418">Kinase</keyword>
<evidence type="ECO:0000256" key="5">
    <source>
        <dbReference type="ARBA" id="ARBA00022840"/>
    </source>
</evidence>
<evidence type="ECO:0000256" key="4">
    <source>
        <dbReference type="ARBA" id="ARBA00022777"/>
    </source>
</evidence>
<dbReference type="OrthoDB" id="9801219at2"/>
<name>A0A1G8WWV7_9FLAO</name>
<sequence length="310" mass="33248">MPKIVTVTFSPSIDKSTTVKMLIPEKKLKCSTPKSEPGGGGINVARVLKKLGTDAIAVFPSGGYTGKFFNQLLEKENVPSVIIPSQQETRENFVIRDESTGQQFRFGMPANELSETEWKACLEAVENIEGIDFIIASGSLPPGVPVSIFGKLAEISKRKKAKFIVDTSGPALKKAMAHEIFMLKSNLSELAYLSGTKKMPVSEAEQAARKILTTGHCQIIVVSLGEQGAILVTRNQVFRAKAPKIITKSTVGAGDSMLAGIVHALANGKSLKASLQFGISCGTAATMNYGTELCHVEDAESLFKTIRDSI</sequence>
<evidence type="ECO:0000313" key="8">
    <source>
        <dbReference type="EMBL" id="SDJ82693.1"/>
    </source>
</evidence>
<dbReference type="Pfam" id="PF00294">
    <property type="entry name" value="PfkB"/>
    <property type="match status" value="1"/>
</dbReference>
<dbReference type="GO" id="GO:0005829">
    <property type="term" value="C:cytosol"/>
    <property type="evidence" value="ECO:0007669"/>
    <property type="project" value="TreeGrafter"/>
</dbReference>
<dbReference type="PROSITE" id="PS00584">
    <property type="entry name" value="PFKB_KINASES_2"/>
    <property type="match status" value="1"/>
</dbReference>
<dbReference type="PANTHER" id="PTHR46566:SF2">
    <property type="entry name" value="ATP-DEPENDENT 6-PHOSPHOFRUCTOKINASE ISOZYME 2"/>
    <property type="match status" value="1"/>
</dbReference>
<dbReference type="Proteomes" id="UP000199580">
    <property type="component" value="Unassembled WGS sequence"/>
</dbReference>
<organism evidence="8 9">
    <name type="scientific">Flavobacterium noncentrifugens</name>
    <dbReference type="NCBI Taxonomy" id="1128970"/>
    <lineage>
        <taxon>Bacteria</taxon>
        <taxon>Pseudomonadati</taxon>
        <taxon>Bacteroidota</taxon>
        <taxon>Flavobacteriia</taxon>
        <taxon>Flavobacteriales</taxon>
        <taxon>Flavobacteriaceae</taxon>
        <taxon>Flavobacterium</taxon>
    </lineage>
</organism>
<gene>
    <name evidence="8" type="ORF">SAMN04487935_1978</name>
</gene>
<dbReference type="PIRSF" id="PIRSF000535">
    <property type="entry name" value="1PFK/6PFK/LacC"/>
    <property type="match status" value="1"/>
</dbReference>
<reference evidence="8 9" key="1">
    <citation type="submission" date="2016-10" db="EMBL/GenBank/DDBJ databases">
        <authorList>
            <person name="de Groot N.N."/>
        </authorList>
    </citation>
    <scope>NUCLEOTIDE SEQUENCE [LARGE SCALE GENOMIC DNA]</scope>
    <source>
        <strain evidence="8 9">CGMCC 1.10076</strain>
    </source>
</reference>
<evidence type="ECO:0000256" key="6">
    <source>
        <dbReference type="PIRNR" id="PIRNR000535"/>
    </source>
</evidence>
<dbReference type="EMBL" id="FNEZ01000002">
    <property type="protein sequence ID" value="SDJ82693.1"/>
    <property type="molecule type" value="Genomic_DNA"/>
</dbReference>
<dbReference type="GO" id="GO:0003872">
    <property type="term" value="F:6-phosphofructokinase activity"/>
    <property type="evidence" value="ECO:0007669"/>
    <property type="project" value="TreeGrafter"/>
</dbReference>
<keyword evidence="5" id="KW-0067">ATP-binding</keyword>
<dbReference type="InterPro" id="IPR011611">
    <property type="entry name" value="PfkB_dom"/>
</dbReference>
<dbReference type="CDD" id="cd01164">
    <property type="entry name" value="FruK_PfkB_like"/>
    <property type="match status" value="1"/>
</dbReference>
<dbReference type="AlphaFoldDB" id="A0A1G8WWV7"/>
<keyword evidence="9" id="KW-1185">Reference proteome</keyword>
<evidence type="ECO:0000256" key="2">
    <source>
        <dbReference type="ARBA" id="ARBA00022679"/>
    </source>
</evidence>
<dbReference type="PROSITE" id="PS00583">
    <property type="entry name" value="PFKB_KINASES_1"/>
    <property type="match status" value="1"/>
</dbReference>
<protein>
    <submittedName>
        <fullName evidence="8">6-phosphofructokinase 2</fullName>
    </submittedName>
</protein>
<dbReference type="FunFam" id="3.40.1190.20:FF:000001">
    <property type="entry name" value="Phosphofructokinase"/>
    <property type="match status" value="1"/>
</dbReference>
<evidence type="ECO:0000256" key="3">
    <source>
        <dbReference type="ARBA" id="ARBA00022741"/>
    </source>
</evidence>
<dbReference type="RefSeq" id="WP_091394462.1">
    <property type="nucleotide sequence ID" value="NZ_BKAI01000004.1"/>
</dbReference>
<evidence type="ECO:0000313" key="9">
    <source>
        <dbReference type="Proteomes" id="UP000199580"/>
    </source>
</evidence>
<evidence type="ECO:0000256" key="1">
    <source>
        <dbReference type="ARBA" id="ARBA00010688"/>
    </source>
</evidence>
<dbReference type="SUPFAM" id="SSF53613">
    <property type="entry name" value="Ribokinase-like"/>
    <property type="match status" value="1"/>
</dbReference>
<feature type="domain" description="Carbohydrate kinase PfkB" evidence="7">
    <location>
        <begin position="24"/>
        <end position="294"/>
    </location>
</feature>
<dbReference type="PANTHER" id="PTHR46566">
    <property type="entry name" value="1-PHOSPHOFRUCTOKINASE-RELATED"/>
    <property type="match status" value="1"/>
</dbReference>
<dbReference type="NCBIfam" id="TIGR03168">
    <property type="entry name" value="1-PFK"/>
    <property type="match status" value="1"/>
</dbReference>
<keyword evidence="2 6" id="KW-0808">Transferase</keyword>
<dbReference type="GO" id="GO:0005524">
    <property type="term" value="F:ATP binding"/>
    <property type="evidence" value="ECO:0007669"/>
    <property type="project" value="UniProtKB-KW"/>
</dbReference>
<dbReference type="InterPro" id="IPR017583">
    <property type="entry name" value="Tagatose/fructose_Pkinase"/>
</dbReference>
<evidence type="ECO:0000259" key="7">
    <source>
        <dbReference type="Pfam" id="PF00294"/>
    </source>
</evidence>